<keyword evidence="2" id="KW-1185">Reference proteome</keyword>
<gene>
    <name evidence="1" type="ORF">Dia5BBH33_05670</name>
</gene>
<dbReference type="Proteomes" id="UP000320585">
    <property type="component" value="Chromosome"/>
</dbReference>
<dbReference type="EMBL" id="AP019697">
    <property type="protein sequence ID" value="BBK24632.1"/>
    <property type="molecule type" value="Genomic_DNA"/>
</dbReference>
<evidence type="ECO:0000313" key="2">
    <source>
        <dbReference type="Proteomes" id="UP000320585"/>
    </source>
</evidence>
<dbReference type="KEGG" id="dho:Dia5BBH33_05670"/>
<accession>A0A8D4UTT7</accession>
<name>A0A8D4UTT7_9FIRM</name>
<organism evidence="1 2">
    <name type="scientific">Dialister hominis</name>
    <dbReference type="NCBI Taxonomy" id="2582419"/>
    <lineage>
        <taxon>Bacteria</taxon>
        <taxon>Bacillati</taxon>
        <taxon>Bacillota</taxon>
        <taxon>Negativicutes</taxon>
        <taxon>Veillonellales</taxon>
        <taxon>Veillonellaceae</taxon>
        <taxon>Dialister</taxon>
    </lineage>
</organism>
<dbReference type="GeneID" id="92715785"/>
<protein>
    <submittedName>
        <fullName evidence="1">Uncharacterized protein</fullName>
    </submittedName>
</protein>
<dbReference type="AlphaFoldDB" id="A0A8D4UTT7"/>
<dbReference type="RefSeq" id="WP_108849902.1">
    <property type="nucleotide sequence ID" value="NZ_AP019697.1"/>
</dbReference>
<reference evidence="2" key="1">
    <citation type="submission" date="2019-05" db="EMBL/GenBank/DDBJ databases">
        <title>Complete genome sequencing of Dialister sp. strain 5BBH33.</title>
        <authorList>
            <person name="Sakamoto M."/>
            <person name="Murakami T."/>
            <person name="Mori H."/>
        </authorList>
    </citation>
    <scope>NUCLEOTIDE SEQUENCE [LARGE SCALE GENOMIC DNA]</scope>
    <source>
        <strain evidence="2">5BBH33</strain>
    </source>
</reference>
<evidence type="ECO:0000313" key="1">
    <source>
        <dbReference type="EMBL" id="BBK24632.1"/>
    </source>
</evidence>
<sequence length="130" mass="14789">MESGTFNQLFKGFVNEVISPFFPKTLEQLAEGCEKKIDRIILKEEVENDYDFAGGEFTISYYNKNSFLLSASLYFKDTNEDWVEVKSESQPRDMKYLTGEAAEELRAKGKAIFNIDAPKFNADGSIDVSK</sequence>
<proteinExistence type="predicted"/>